<feature type="region of interest" description="Disordered" evidence="1">
    <location>
        <begin position="43"/>
        <end position="68"/>
    </location>
</feature>
<comment type="caution">
    <text evidence="2">The sequence shown here is derived from an EMBL/GenBank/DDBJ whole genome shotgun (WGS) entry which is preliminary data.</text>
</comment>
<gene>
    <name evidence="2" type="ORF">JKG68_16075</name>
</gene>
<accession>A0A936Z9M3</accession>
<proteinExistence type="predicted"/>
<sequence>MNRPGRFRQADVARAVRGATAAGMKVSRVEIEADGRIVLVSGDPARRDSDTADSALDTWRAKRDARTT</sequence>
<evidence type="ECO:0000256" key="1">
    <source>
        <dbReference type="SAM" id="MobiDB-lite"/>
    </source>
</evidence>
<dbReference type="RefSeq" id="WP_202061381.1">
    <property type="nucleotide sequence ID" value="NZ_JAEQMY010000022.1"/>
</dbReference>
<feature type="compositionally biased region" description="Basic and acidic residues" evidence="1">
    <location>
        <begin position="59"/>
        <end position="68"/>
    </location>
</feature>
<dbReference type="EMBL" id="JAEQMY010000022">
    <property type="protein sequence ID" value="MBL0405487.1"/>
    <property type="molecule type" value="Genomic_DNA"/>
</dbReference>
<name>A0A936Z9M3_9HYPH</name>
<evidence type="ECO:0000313" key="3">
    <source>
        <dbReference type="Proteomes" id="UP000605848"/>
    </source>
</evidence>
<dbReference type="AlphaFoldDB" id="A0A936Z9M3"/>
<dbReference type="Proteomes" id="UP000605848">
    <property type="component" value="Unassembled WGS sequence"/>
</dbReference>
<organism evidence="2 3">
    <name type="scientific">Microvirga aerilata</name>
    <dbReference type="NCBI Taxonomy" id="670292"/>
    <lineage>
        <taxon>Bacteria</taxon>
        <taxon>Pseudomonadati</taxon>
        <taxon>Pseudomonadota</taxon>
        <taxon>Alphaproteobacteria</taxon>
        <taxon>Hyphomicrobiales</taxon>
        <taxon>Methylobacteriaceae</taxon>
        <taxon>Microvirga</taxon>
    </lineage>
</organism>
<reference evidence="2" key="1">
    <citation type="submission" date="2021-01" db="EMBL/GenBank/DDBJ databases">
        <title>Microvirga sp.</title>
        <authorList>
            <person name="Kim M.K."/>
        </authorList>
    </citation>
    <scope>NUCLEOTIDE SEQUENCE</scope>
    <source>
        <strain evidence="2">5420S-16</strain>
    </source>
</reference>
<protein>
    <submittedName>
        <fullName evidence="2">Uncharacterized protein</fullName>
    </submittedName>
</protein>
<keyword evidence="3" id="KW-1185">Reference proteome</keyword>
<evidence type="ECO:0000313" key="2">
    <source>
        <dbReference type="EMBL" id="MBL0405487.1"/>
    </source>
</evidence>